<dbReference type="CDD" id="cd07438">
    <property type="entry name" value="PHP_HisPPase_AMP"/>
    <property type="match status" value="1"/>
</dbReference>
<evidence type="ECO:0000259" key="1">
    <source>
        <dbReference type="SMART" id="SM00481"/>
    </source>
</evidence>
<evidence type="ECO:0000313" key="2">
    <source>
        <dbReference type="EMBL" id="RUR83160.1"/>
    </source>
</evidence>
<name>A0A3S0ZYG8_CHLFR</name>
<accession>A0A3S0ZYG8</accession>
<dbReference type="PANTHER" id="PTHR42924">
    <property type="entry name" value="EXONUCLEASE"/>
    <property type="match status" value="1"/>
</dbReference>
<dbReference type="OrthoDB" id="9804333at2"/>
<evidence type="ECO:0000313" key="3">
    <source>
        <dbReference type="Proteomes" id="UP000268857"/>
    </source>
</evidence>
<protein>
    <submittedName>
        <fullName evidence="2">Phosphatase</fullName>
    </submittedName>
</protein>
<gene>
    <name evidence="2" type="ORF">PCC6912_25340</name>
</gene>
<dbReference type="RefSeq" id="WP_016873028.1">
    <property type="nucleotide sequence ID" value="NZ_AJLN01000037.1"/>
</dbReference>
<dbReference type="GO" id="GO:0035312">
    <property type="term" value="F:5'-3' DNA exonuclease activity"/>
    <property type="evidence" value="ECO:0007669"/>
    <property type="project" value="TreeGrafter"/>
</dbReference>
<dbReference type="Pfam" id="PF02811">
    <property type="entry name" value="PHP"/>
    <property type="match status" value="1"/>
</dbReference>
<sequence>MAVNFAPTYSATKESLAEVFQNINAQSCPRHFNFHMHTIYSDGKLQPHTLMEQAIAIGLKGLAITDHHTVGGYQAAQNWLKDWQHHNPDATVPQLWTGVEINANLLGVEVHILGYAFNLEHPNMKPYIQRRIVTGEEYQAANVVAAIHKAGGLAVLAHPARYRRSHLDLIPAAAEIGINGVETFYAYNNPNPWRPSALESQQVQQLAAKHGLYNSCGTDTHGLSLLQRL</sequence>
<dbReference type="InterPro" id="IPR003141">
    <property type="entry name" value="Pol/His_phosphatase_N"/>
</dbReference>
<proteinExistence type="predicted"/>
<comment type="caution">
    <text evidence="2">The sequence shown here is derived from an EMBL/GenBank/DDBJ whole genome shotgun (WGS) entry which is preliminary data.</text>
</comment>
<dbReference type="Proteomes" id="UP000268857">
    <property type="component" value="Unassembled WGS sequence"/>
</dbReference>
<dbReference type="AlphaFoldDB" id="A0A3S0ZYG8"/>
<dbReference type="GO" id="GO:0004534">
    <property type="term" value="F:5'-3' RNA exonuclease activity"/>
    <property type="evidence" value="ECO:0007669"/>
    <property type="project" value="TreeGrafter"/>
</dbReference>
<dbReference type="EMBL" id="RSCJ01000008">
    <property type="protein sequence ID" value="RUR83160.1"/>
    <property type="molecule type" value="Genomic_DNA"/>
</dbReference>
<dbReference type="SMART" id="SM00481">
    <property type="entry name" value="POLIIIAc"/>
    <property type="match status" value="1"/>
</dbReference>
<dbReference type="InterPro" id="IPR004013">
    <property type="entry name" value="PHP_dom"/>
</dbReference>
<dbReference type="InterPro" id="IPR052018">
    <property type="entry name" value="PHP_domain"/>
</dbReference>
<organism evidence="2 3">
    <name type="scientific">Chlorogloeopsis fritschii PCC 6912</name>
    <dbReference type="NCBI Taxonomy" id="211165"/>
    <lineage>
        <taxon>Bacteria</taxon>
        <taxon>Bacillati</taxon>
        <taxon>Cyanobacteriota</taxon>
        <taxon>Cyanophyceae</taxon>
        <taxon>Nostocales</taxon>
        <taxon>Chlorogloeopsidaceae</taxon>
        <taxon>Chlorogloeopsis</taxon>
    </lineage>
</organism>
<feature type="domain" description="Polymerase/histidinol phosphatase N-terminal" evidence="1">
    <location>
        <begin position="32"/>
        <end position="105"/>
    </location>
</feature>
<dbReference type="STRING" id="211165.GCA_000317285_00451"/>
<dbReference type="SUPFAM" id="SSF89550">
    <property type="entry name" value="PHP domain-like"/>
    <property type="match status" value="1"/>
</dbReference>
<reference evidence="2 3" key="1">
    <citation type="journal article" date="2019" name="Genome Biol. Evol.">
        <title>Day and night: Metabolic profiles and evolutionary relationships of six axenic non-marine cyanobacteria.</title>
        <authorList>
            <person name="Will S.E."/>
            <person name="Henke P."/>
            <person name="Boedeker C."/>
            <person name="Huang S."/>
            <person name="Brinkmann H."/>
            <person name="Rohde M."/>
            <person name="Jarek M."/>
            <person name="Friedl T."/>
            <person name="Seufert S."/>
            <person name="Schumacher M."/>
            <person name="Overmann J."/>
            <person name="Neumann-Schaal M."/>
            <person name="Petersen J."/>
        </authorList>
    </citation>
    <scope>NUCLEOTIDE SEQUENCE [LARGE SCALE GENOMIC DNA]</scope>
    <source>
        <strain evidence="2 3">PCC 6912</strain>
    </source>
</reference>
<dbReference type="InterPro" id="IPR016195">
    <property type="entry name" value="Pol/histidinol_Pase-like"/>
</dbReference>
<dbReference type="PANTHER" id="PTHR42924:SF3">
    <property type="entry name" value="POLYMERASE_HISTIDINOL PHOSPHATASE N-TERMINAL DOMAIN-CONTAINING PROTEIN"/>
    <property type="match status" value="1"/>
</dbReference>
<dbReference type="Gene3D" id="3.20.20.140">
    <property type="entry name" value="Metal-dependent hydrolases"/>
    <property type="match status" value="1"/>
</dbReference>
<keyword evidence="3" id="KW-1185">Reference proteome</keyword>